<feature type="domain" description="RDD" evidence="6">
    <location>
        <begin position="21"/>
        <end position="143"/>
    </location>
</feature>
<dbReference type="InterPro" id="IPR010432">
    <property type="entry name" value="RDD"/>
</dbReference>
<reference evidence="7 8" key="1">
    <citation type="submission" date="2018-12" db="EMBL/GenBank/DDBJ databases">
        <title>Dyella dinghuensis sp. nov. DHOA06 and Dyella choica sp. nov. 4M-K27, isolated from forest soil.</title>
        <authorList>
            <person name="Qiu L.-H."/>
            <person name="Gao Z.-H."/>
        </authorList>
    </citation>
    <scope>NUCLEOTIDE SEQUENCE [LARGE SCALE GENOMIC DNA]</scope>
    <source>
        <strain evidence="7 8">DHOA06</strain>
    </source>
</reference>
<comment type="caution">
    <text evidence="7">The sequence shown here is derived from an EMBL/GenBank/DDBJ whole genome shotgun (WGS) entry which is preliminary data.</text>
</comment>
<dbReference type="GO" id="GO:0016020">
    <property type="term" value="C:membrane"/>
    <property type="evidence" value="ECO:0007669"/>
    <property type="project" value="UniProtKB-SubCell"/>
</dbReference>
<name>A0A432LQW1_9GAMM</name>
<sequence>MLDTVREIETPEGVSLRLRAAGAFGRAQAWLIDLLLRAAFFFIGAAFFGVFGKGGAGLGMLLLFAITWVYSVVCEVWFGGQTIGKRSMKLRVVCADGTPVTLIPSVVRNLLRVVDALPGLYGVGLVCTMIDPSARRIGDIVAGTIVVHADALPAGSKVPMVPSQLLPVPLDPDEQAALIDFAERAGHLTVQRQEELADILVPLTGREGTAAVTQLTAYANGLLGRP</sequence>
<keyword evidence="3 5" id="KW-1133">Transmembrane helix</keyword>
<dbReference type="OrthoDB" id="9787732at2"/>
<evidence type="ECO:0000256" key="5">
    <source>
        <dbReference type="SAM" id="Phobius"/>
    </source>
</evidence>
<dbReference type="RefSeq" id="WP_126674791.1">
    <property type="nucleotide sequence ID" value="NZ_RYZR01000007.1"/>
</dbReference>
<evidence type="ECO:0000313" key="8">
    <source>
        <dbReference type="Proteomes" id="UP000267077"/>
    </source>
</evidence>
<keyword evidence="8" id="KW-1185">Reference proteome</keyword>
<evidence type="ECO:0000259" key="6">
    <source>
        <dbReference type="Pfam" id="PF06271"/>
    </source>
</evidence>
<dbReference type="Pfam" id="PF06271">
    <property type="entry name" value="RDD"/>
    <property type="match status" value="1"/>
</dbReference>
<evidence type="ECO:0000256" key="3">
    <source>
        <dbReference type="ARBA" id="ARBA00022989"/>
    </source>
</evidence>
<keyword evidence="4 5" id="KW-0472">Membrane</keyword>
<accession>A0A432LQW1</accession>
<organism evidence="7 8">
    <name type="scientific">Dyella dinghuensis</name>
    <dbReference type="NCBI Taxonomy" id="1920169"/>
    <lineage>
        <taxon>Bacteria</taxon>
        <taxon>Pseudomonadati</taxon>
        <taxon>Pseudomonadota</taxon>
        <taxon>Gammaproteobacteria</taxon>
        <taxon>Lysobacterales</taxon>
        <taxon>Rhodanobacteraceae</taxon>
        <taxon>Dyella</taxon>
    </lineage>
</organism>
<dbReference type="AlphaFoldDB" id="A0A432LQW1"/>
<evidence type="ECO:0000313" key="7">
    <source>
        <dbReference type="EMBL" id="RUL62347.1"/>
    </source>
</evidence>
<proteinExistence type="predicted"/>
<gene>
    <name evidence="7" type="ORF">EKH79_15840</name>
</gene>
<feature type="transmembrane region" description="Helical" evidence="5">
    <location>
        <begin position="34"/>
        <end position="52"/>
    </location>
</feature>
<comment type="subcellular location">
    <subcellularLocation>
        <location evidence="1">Membrane</location>
        <topology evidence="1">Multi-pass membrane protein</topology>
    </subcellularLocation>
</comment>
<keyword evidence="2 5" id="KW-0812">Transmembrane</keyword>
<evidence type="ECO:0000256" key="1">
    <source>
        <dbReference type="ARBA" id="ARBA00004141"/>
    </source>
</evidence>
<dbReference type="PANTHER" id="PTHR38480:SF1">
    <property type="entry name" value="SLR0254 PROTEIN"/>
    <property type="match status" value="1"/>
</dbReference>
<evidence type="ECO:0000256" key="2">
    <source>
        <dbReference type="ARBA" id="ARBA00022692"/>
    </source>
</evidence>
<protein>
    <submittedName>
        <fullName evidence="7">RDD family protein</fullName>
    </submittedName>
</protein>
<dbReference type="EMBL" id="RYZR01000007">
    <property type="protein sequence ID" value="RUL62347.1"/>
    <property type="molecule type" value="Genomic_DNA"/>
</dbReference>
<dbReference type="PANTHER" id="PTHR38480">
    <property type="entry name" value="SLR0254 PROTEIN"/>
    <property type="match status" value="1"/>
</dbReference>
<feature type="transmembrane region" description="Helical" evidence="5">
    <location>
        <begin position="58"/>
        <end position="78"/>
    </location>
</feature>
<evidence type="ECO:0000256" key="4">
    <source>
        <dbReference type="ARBA" id="ARBA00023136"/>
    </source>
</evidence>
<dbReference type="Proteomes" id="UP000267077">
    <property type="component" value="Unassembled WGS sequence"/>
</dbReference>